<protein>
    <submittedName>
        <fullName evidence="2">Uncharacterized protein</fullName>
    </submittedName>
</protein>
<keyword evidence="1" id="KW-0812">Transmembrane</keyword>
<organism evidence="2">
    <name type="scientific">Arundo donax</name>
    <name type="common">Giant reed</name>
    <name type="synonym">Donax arundinaceus</name>
    <dbReference type="NCBI Taxonomy" id="35708"/>
    <lineage>
        <taxon>Eukaryota</taxon>
        <taxon>Viridiplantae</taxon>
        <taxon>Streptophyta</taxon>
        <taxon>Embryophyta</taxon>
        <taxon>Tracheophyta</taxon>
        <taxon>Spermatophyta</taxon>
        <taxon>Magnoliopsida</taxon>
        <taxon>Liliopsida</taxon>
        <taxon>Poales</taxon>
        <taxon>Poaceae</taxon>
        <taxon>PACMAD clade</taxon>
        <taxon>Arundinoideae</taxon>
        <taxon>Arundineae</taxon>
        <taxon>Arundo</taxon>
    </lineage>
</organism>
<feature type="transmembrane region" description="Helical" evidence="1">
    <location>
        <begin position="6"/>
        <end position="22"/>
    </location>
</feature>
<name>A0A0A9APX5_ARUDO</name>
<sequence length="57" mass="6446">MVCSSVGLSRLFPVSLYLYLLFRLRSWVNWFRESLTEVGIVSVLGFCSCGIVIVKSN</sequence>
<proteinExistence type="predicted"/>
<keyword evidence="1" id="KW-1133">Transmembrane helix</keyword>
<dbReference type="AlphaFoldDB" id="A0A0A9APX5"/>
<evidence type="ECO:0000256" key="1">
    <source>
        <dbReference type="SAM" id="Phobius"/>
    </source>
</evidence>
<reference evidence="2" key="1">
    <citation type="submission" date="2014-09" db="EMBL/GenBank/DDBJ databases">
        <authorList>
            <person name="Magalhaes I.L.F."/>
            <person name="Oliveira U."/>
            <person name="Santos F.R."/>
            <person name="Vidigal T.H.D.A."/>
            <person name="Brescovit A.D."/>
            <person name="Santos A.J."/>
        </authorList>
    </citation>
    <scope>NUCLEOTIDE SEQUENCE</scope>
    <source>
        <tissue evidence="2">Shoot tissue taken approximately 20 cm above the soil surface</tissue>
    </source>
</reference>
<dbReference type="EMBL" id="GBRH01244739">
    <property type="protein sequence ID" value="JAD53156.1"/>
    <property type="molecule type" value="Transcribed_RNA"/>
</dbReference>
<feature type="transmembrane region" description="Helical" evidence="1">
    <location>
        <begin position="34"/>
        <end position="54"/>
    </location>
</feature>
<reference evidence="2" key="2">
    <citation type="journal article" date="2015" name="Data Brief">
        <title>Shoot transcriptome of the giant reed, Arundo donax.</title>
        <authorList>
            <person name="Barrero R.A."/>
            <person name="Guerrero F.D."/>
            <person name="Moolhuijzen P."/>
            <person name="Goolsby J.A."/>
            <person name="Tidwell J."/>
            <person name="Bellgard S.E."/>
            <person name="Bellgard M.I."/>
        </authorList>
    </citation>
    <scope>NUCLEOTIDE SEQUENCE</scope>
    <source>
        <tissue evidence="2">Shoot tissue taken approximately 20 cm above the soil surface</tissue>
    </source>
</reference>
<accession>A0A0A9APX5</accession>
<keyword evidence="1" id="KW-0472">Membrane</keyword>
<evidence type="ECO:0000313" key="2">
    <source>
        <dbReference type="EMBL" id="JAD53156.1"/>
    </source>
</evidence>